<dbReference type="GO" id="GO:0006508">
    <property type="term" value="P:proteolysis"/>
    <property type="evidence" value="ECO:0007669"/>
    <property type="project" value="UniProtKB-KW"/>
</dbReference>
<keyword evidence="10 19" id="KW-0482">Metalloprotease</keyword>
<evidence type="ECO:0000256" key="3">
    <source>
        <dbReference type="ARBA" id="ARBA00022530"/>
    </source>
</evidence>
<dbReference type="InterPro" id="IPR002870">
    <property type="entry name" value="Peptidase_M12B_N"/>
</dbReference>
<comment type="caution">
    <text evidence="14">Lacks conserved residue(s) required for the propagation of feature annotation.</text>
</comment>
<evidence type="ECO:0000256" key="2">
    <source>
        <dbReference type="ARBA" id="ARBA00022525"/>
    </source>
</evidence>
<dbReference type="PANTHER" id="PTHR13723:SF24">
    <property type="entry name" value="A DISINTEGRIN AND METALLOPROTEINASE WITH THROMBOSPONDIN MOTIFS 14"/>
    <property type="match status" value="1"/>
</dbReference>
<evidence type="ECO:0000256" key="7">
    <source>
        <dbReference type="ARBA" id="ARBA00022737"/>
    </source>
</evidence>
<evidence type="ECO:0000259" key="16">
    <source>
        <dbReference type="PROSITE" id="PS50215"/>
    </source>
</evidence>
<evidence type="ECO:0000256" key="12">
    <source>
        <dbReference type="ARBA" id="ARBA00023157"/>
    </source>
</evidence>
<evidence type="ECO:0000256" key="15">
    <source>
        <dbReference type="SAM" id="MobiDB-lite"/>
    </source>
</evidence>
<evidence type="ECO:0000256" key="13">
    <source>
        <dbReference type="ARBA" id="ARBA00023180"/>
    </source>
</evidence>
<evidence type="ECO:0000256" key="6">
    <source>
        <dbReference type="ARBA" id="ARBA00022729"/>
    </source>
</evidence>
<dbReference type="PROSITE" id="PS50900">
    <property type="entry name" value="PLAC"/>
    <property type="match status" value="1"/>
</dbReference>
<keyword evidence="12" id="KW-1015">Disulfide bond</keyword>
<feature type="domain" description="Peptidase M12B" evidence="16">
    <location>
        <begin position="266"/>
        <end position="412"/>
    </location>
</feature>
<proteinExistence type="predicted"/>
<keyword evidence="11" id="KW-0865">Zymogen</keyword>
<dbReference type="PROSITE" id="PS50215">
    <property type="entry name" value="ADAM_MEPRO"/>
    <property type="match status" value="1"/>
</dbReference>
<dbReference type="Pfam" id="PF19030">
    <property type="entry name" value="TSP1_ADAMTS"/>
    <property type="match status" value="3"/>
</dbReference>
<evidence type="ECO:0000256" key="11">
    <source>
        <dbReference type="ARBA" id="ARBA00023145"/>
    </source>
</evidence>
<dbReference type="Gene3D" id="3.40.390.10">
    <property type="entry name" value="Collagenase (Catalytic Domain)"/>
    <property type="match status" value="1"/>
</dbReference>
<dbReference type="KEGG" id="pcoo:112854387"/>
<dbReference type="FunFam" id="3.40.1620.60:FF:000001">
    <property type="entry name" value="A disintegrin and metalloproteinase with thrombospondin motifs 3"/>
    <property type="match status" value="1"/>
</dbReference>
<dbReference type="AlphaFoldDB" id="A0A6P6HCY7"/>
<name>A0A6P6HCY7_PUMCO</name>
<dbReference type="Pfam" id="PF13688">
    <property type="entry name" value="Reprolysin_5"/>
    <property type="match status" value="1"/>
</dbReference>
<evidence type="ECO:0000256" key="8">
    <source>
        <dbReference type="ARBA" id="ARBA00022801"/>
    </source>
</evidence>
<evidence type="ECO:0000256" key="9">
    <source>
        <dbReference type="ARBA" id="ARBA00022833"/>
    </source>
</evidence>
<dbReference type="RefSeq" id="XP_025773630.1">
    <property type="nucleotide sequence ID" value="XM_025917845.1"/>
</dbReference>
<keyword evidence="9" id="KW-0862">Zinc</keyword>
<keyword evidence="7" id="KW-0677">Repeat</keyword>
<dbReference type="Pfam" id="PF00090">
    <property type="entry name" value="TSP_1"/>
    <property type="match status" value="1"/>
</dbReference>
<evidence type="ECO:0000256" key="10">
    <source>
        <dbReference type="ARBA" id="ARBA00023049"/>
    </source>
</evidence>
<dbReference type="CTD" id="140766"/>
<dbReference type="FunFam" id="2.20.100.10:FF:000006">
    <property type="entry name" value="A disintegrin and metalloproteinase with thrombospondin motifs 1"/>
    <property type="match status" value="1"/>
</dbReference>
<protein>
    <submittedName>
        <fullName evidence="19">A disintegrin and metalloproteinase with thrombospondin motifs 14</fullName>
    </submittedName>
</protein>
<dbReference type="Pfam" id="PF17771">
    <property type="entry name" value="ADAMTS_CR_2"/>
    <property type="match status" value="1"/>
</dbReference>
<keyword evidence="3" id="KW-0272">Extracellular matrix</keyword>
<dbReference type="Gene3D" id="2.60.120.830">
    <property type="match status" value="1"/>
</dbReference>
<dbReference type="InterPro" id="IPR024079">
    <property type="entry name" value="MetalloPept_cat_dom_sf"/>
</dbReference>
<dbReference type="SMART" id="SM00209">
    <property type="entry name" value="TSP1"/>
    <property type="match status" value="4"/>
</dbReference>
<dbReference type="SUPFAM" id="SSF55486">
    <property type="entry name" value="Metalloproteases ('zincins'), catalytic domain"/>
    <property type="match status" value="1"/>
</dbReference>
<dbReference type="PROSITE" id="PS50092">
    <property type="entry name" value="TSP1"/>
    <property type="match status" value="4"/>
</dbReference>
<feature type="active site" evidence="14">
    <location>
        <position position="406"/>
    </location>
</feature>
<evidence type="ECO:0000259" key="17">
    <source>
        <dbReference type="PROSITE" id="PS50900"/>
    </source>
</evidence>
<dbReference type="SUPFAM" id="SSF82895">
    <property type="entry name" value="TSP-1 type 1 repeat"/>
    <property type="match status" value="4"/>
</dbReference>
<dbReference type="GeneID" id="112854387"/>
<dbReference type="InterPro" id="IPR036383">
    <property type="entry name" value="TSP1_rpt_sf"/>
</dbReference>
<evidence type="ECO:0000256" key="1">
    <source>
        <dbReference type="ARBA" id="ARBA00004498"/>
    </source>
</evidence>
<dbReference type="Gene3D" id="2.20.100.10">
    <property type="entry name" value="Thrombospondin type-1 (TSP1) repeat"/>
    <property type="match status" value="4"/>
</dbReference>
<dbReference type="Gene3D" id="3.40.1620.60">
    <property type="match status" value="1"/>
</dbReference>
<feature type="domain" description="PLAC" evidence="17">
    <location>
        <begin position="952"/>
        <end position="990"/>
    </location>
</feature>
<feature type="region of interest" description="Disordered" evidence="15">
    <location>
        <begin position="994"/>
        <end position="1112"/>
    </location>
</feature>
<dbReference type="InterPro" id="IPR010909">
    <property type="entry name" value="PLAC"/>
</dbReference>
<evidence type="ECO:0000256" key="5">
    <source>
        <dbReference type="ARBA" id="ARBA00022723"/>
    </source>
</evidence>
<dbReference type="GO" id="GO:0004222">
    <property type="term" value="F:metalloendopeptidase activity"/>
    <property type="evidence" value="ECO:0007669"/>
    <property type="project" value="InterPro"/>
</dbReference>
<keyword evidence="13" id="KW-0325">Glycoprotein</keyword>
<keyword evidence="2" id="KW-0964">Secreted</keyword>
<keyword evidence="4" id="KW-0645">Protease</keyword>
<dbReference type="Proteomes" id="UP000515131">
    <property type="component" value="Unplaced"/>
</dbReference>
<evidence type="ECO:0000313" key="18">
    <source>
        <dbReference type="Proteomes" id="UP000515131"/>
    </source>
</evidence>
<dbReference type="InterPro" id="IPR000884">
    <property type="entry name" value="TSP1_rpt"/>
</dbReference>
<feature type="region of interest" description="Disordered" evidence="15">
    <location>
        <begin position="69"/>
        <end position="91"/>
    </location>
</feature>
<keyword evidence="5" id="KW-0479">Metal-binding</keyword>
<gene>
    <name evidence="19" type="primary">ADAMTS14</name>
</gene>
<dbReference type="Pfam" id="PF05986">
    <property type="entry name" value="ADAMTS_spacer1"/>
    <property type="match status" value="1"/>
</dbReference>
<accession>A0A6P6HCY7</accession>
<dbReference type="InterPro" id="IPR041645">
    <property type="entry name" value="ADAMTS_CR_2"/>
</dbReference>
<sequence>MLRVAELSPPVGLPVSPYLCTDYIDVTPCLLPAELRLSGKLSDYVVTVPCSTDFRGRFLSHVLSGPAAASSGSAIVDEPPAPRSRSGHLRVARSPLRRKGATLQPGRVGRSSLYFNVTVFGEELHLRLRPNRRLVVPGASVEWQEDFRELFRQPLRRECVYTGDVTGMPGAAVAISNCDGLAGLIRTDSTDYFIEPLEWGQQEKEASGRTHVVYRREVDQQEWAEPGGDLHNEAFGPGDLPNLLGLVGNQLGDGERKRRHAKAGSYSIEVLLAVDDSVVRFHGKEHVQNYVLTLMNIVDEIYHDESLGAHINIALVRLIMVGYRQSLSLIERGNPSRSLEQVCRWAHSQQRQDPSHAEHHDHVVFLTRQDFGPSGYAPVTGMCHPLRSCTLNHEDGFSSAFVVAHETGHVKGELGSAGLSLAHLLVSTGSSYDCLLDDPFAPAWPQPPELPGIDYSMDEQCRFDFGSGYHTCSAFQTFEPCKQLWCSHPDNPYFCKTKKGPPLDGTECAPGQWCFKGHCIWKSPEQTYGQDGGWSSWTKFGSCSRSCGGGVRSRSRSCDNPPPAYGGRLCSGPMFQYQVCNSEECPGPHEDFRAQQCARRNSYYIHRDAKHSWIPYEPEDGALKLVQIPAGARHIQIEELEKVPHHIAVKNQVTGSFILNPKGKEAMSRTFTAMGLEWEYVVEDAKESLKTSGPLPEAIAVLVLPPAEGGPRSSLAYKYIIHEDLLPLIGSNNVLLEETDTYEWALKSWAPCTKACGGGIQFTKYGCRRRRDHHMVQRHLCDHRKRPKPIRRRCNQHPCAQPAWVMEEWGACSRSCGKLGVQTRGVQCLLPLSNGTHKAMPAKACPGDRPEARRPCLRVPCPAQWRTGAWSQCSATCGEGIQQRQVVCRTNANSLGQCEGEKPDTVQVCSLPPCGGNLQNSTARADIRELVTPEGQWVPQSGPLHPMNKILSTEPCVGDRSISCQTEALDRYCSIPGYHRLCCESCSKTALGPDTSPDPGLASPPPFSTPGSPKSPPDAVEPTVGTTGSDAHQHGQPTQLPRPLGTSPPATQHRFTPQTLGPRVAGGTSPGTPRGLPWGWTRAPVPVSEEKGRLGEDPKHPGTSLPATSLGT</sequence>
<dbReference type="FunFam" id="2.20.100.10:FF:000011">
    <property type="entry name" value="A disintegrin and metalloproteinase with thrombospondin motifs 3"/>
    <property type="match status" value="1"/>
</dbReference>
<dbReference type="PANTHER" id="PTHR13723">
    <property type="entry name" value="ADAMTS A DISINTEGRIN AND METALLOPROTEASE WITH THROMBOSPONDIN MOTIFS PROTEASE"/>
    <property type="match status" value="1"/>
</dbReference>
<feature type="compositionally biased region" description="Polar residues" evidence="15">
    <location>
        <begin position="1024"/>
        <end position="1039"/>
    </location>
</feature>
<dbReference type="InterPro" id="IPR010294">
    <property type="entry name" value="ADAMTS_spacer1"/>
</dbReference>
<feature type="compositionally biased region" description="Pro residues" evidence="15">
    <location>
        <begin position="1002"/>
        <end position="1016"/>
    </location>
</feature>
<keyword evidence="8" id="KW-0378">Hydrolase</keyword>
<keyword evidence="18" id="KW-1185">Reference proteome</keyword>
<evidence type="ECO:0000256" key="14">
    <source>
        <dbReference type="PROSITE-ProRule" id="PRU00276"/>
    </source>
</evidence>
<dbReference type="GO" id="GO:0046872">
    <property type="term" value="F:metal ion binding"/>
    <property type="evidence" value="ECO:0007669"/>
    <property type="project" value="UniProtKB-KW"/>
</dbReference>
<evidence type="ECO:0000256" key="4">
    <source>
        <dbReference type="ARBA" id="ARBA00022670"/>
    </source>
</evidence>
<dbReference type="Pfam" id="PF01562">
    <property type="entry name" value="Pep_M12B_propep"/>
    <property type="match status" value="1"/>
</dbReference>
<reference evidence="19" key="1">
    <citation type="submission" date="2025-08" db="UniProtKB">
        <authorList>
            <consortium name="RefSeq"/>
        </authorList>
    </citation>
    <scope>IDENTIFICATION</scope>
    <source>
        <tissue evidence="19">Blood</tissue>
    </source>
</reference>
<dbReference type="InterPro" id="IPR050439">
    <property type="entry name" value="ADAMTS_ADAMTS-like"/>
</dbReference>
<dbReference type="InterPro" id="IPR001590">
    <property type="entry name" value="Peptidase_M12B"/>
</dbReference>
<dbReference type="GO" id="GO:0031012">
    <property type="term" value="C:extracellular matrix"/>
    <property type="evidence" value="ECO:0007669"/>
    <property type="project" value="TreeGrafter"/>
</dbReference>
<feature type="compositionally biased region" description="Polar residues" evidence="15">
    <location>
        <begin position="1048"/>
        <end position="1059"/>
    </location>
</feature>
<organism evidence="18 19">
    <name type="scientific">Puma concolor</name>
    <name type="common">Mountain lion</name>
    <name type="synonym">Felis concolor</name>
    <dbReference type="NCBI Taxonomy" id="9696"/>
    <lineage>
        <taxon>Eukaryota</taxon>
        <taxon>Metazoa</taxon>
        <taxon>Chordata</taxon>
        <taxon>Craniata</taxon>
        <taxon>Vertebrata</taxon>
        <taxon>Euteleostomi</taxon>
        <taxon>Mammalia</taxon>
        <taxon>Eutheria</taxon>
        <taxon>Laurasiatheria</taxon>
        <taxon>Carnivora</taxon>
        <taxon>Feliformia</taxon>
        <taxon>Felidae</taxon>
        <taxon>Felinae</taxon>
        <taxon>Puma</taxon>
    </lineage>
</organism>
<comment type="subcellular location">
    <subcellularLocation>
        <location evidence="1">Secreted</location>
        <location evidence="1">Extracellular space</location>
        <location evidence="1">Extracellular matrix</location>
    </subcellularLocation>
</comment>
<evidence type="ECO:0000313" key="19">
    <source>
        <dbReference type="RefSeq" id="XP_025773630.1"/>
    </source>
</evidence>
<dbReference type="FunFam" id="2.20.100.10:FF:000030">
    <property type="entry name" value="A disintegrin and metalloproteinase with thrombospondin motifs 3"/>
    <property type="match status" value="1"/>
</dbReference>
<dbReference type="GO" id="GO:0030199">
    <property type="term" value="P:collagen fibril organization"/>
    <property type="evidence" value="ECO:0007669"/>
    <property type="project" value="UniProtKB-ARBA"/>
</dbReference>
<feature type="compositionally biased region" description="Basic and acidic residues" evidence="15">
    <location>
        <begin position="1088"/>
        <end position="1100"/>
    </location>
</feature>
<keyword evidence="6" id="KW-0732">Signal</keyword>